<dbReference type="PANTHER" id="PTHR21666">
    <property type="entry name" value="PEPTIDASE-RELATED"/>
    <property type="match status" value="1"/>
</dbReference>
<dbReference type="CDD" id="cd12797">
    <property type="entry name" value="M23_peptidase"/>
    <property type="match status" value="1"/>
</dbReference>
<comment type="caution">
    <text evidence="3">The sequence shown here is derived from an EMBL/GenBank/DDBJ whole genome shotgun (WGS) entry which is preliminary data.</text>
</comment>
<evidence type="ECO:0000313" key="3">
    <source>
        <dbReference type="EMBL" id="MFC4600401.1"/>
    </source>
</evidence>
<reference evidence="4" key="1">
    <citation type="journal article" date="2019" name="Int. J. Syst. Evol. Microbiol.">
        <title>The Global Catalogue of Microorganisms (GCM) 10K type strain sequencing project: providing services to taxonomists for standard genome sequencing and annotation.</title>
        <authorList>
            <consortium name="The Broad Institute Genomics Platform"/>
            <consortium name="The Broad Institute Genome Sequencing Center for Infectious Disease"/>
            <person name="Wu L."/>
            <person name="Ma J."/>
        </authorList>
    </citation>
    <scope>NUCLEOTIDE SEQUENCE [LARGE SCALE GENOMIC DNA]</scope>
    <source>
        <strain evidence="4">CCUG 49571</strain>
    </source>
</reference>
<dbReference type="InterPro" id="IPR011055">
    <property type="entry name" value="Dup_hybrid_motif"/>
</dbReference>
<feature type="domain" description="M23ase beta-sheet core" evidence="2">
    <location>
        <begin position="231"/>
        <end position="322"/>
    </location>
</feature>
<dbReference type="Pfam" id="PF01551">
    <property type="entry name" value="Peptidase_M23"/>
    <property type="match status" value="1"/>
</dbReference>
<evidence type="ECO:0000256" key="1">
    <source>
        <dbReference type="SAM" id="MobiDB-lite"/>
    </source>
</evidence>
<feature type="compositionally biased region" description="Basic and acidic residues" evidence="1">
    <location>
        <begin position="53"/>
        <end position="75"/>
    </location>
</feature>
<feature type="compositionally biased region" description="Basic and acidic residues" evidence="1">
    <location>
        <begin position="1"/>
        <end position="28"/>
    </location>
</feature>
<dbReference type="Gene3D" id="2.70.70.10">
    <property type="entry name" value="Glucose Permease (Domain IIA)"/>
    <property type="match status" value="1"/>
</dbReference>
<dbReference type="EMBL" id="JBHSEP010000016">
    <property type="protein sequence ID" value="MFC4600401.1"/>
    <property type="molecule type" value="Genomic_DNA"/>
</dbReference>
<proteinExistence type="predicted"/>
<dbReference type="PANTHER" id="PTHR21666:SF270">
    <property type="entry name" value="MUREIN HYDROLASE ACTIVATOR ENVC"/>
    <property type="match status" value="1"/>
</dbReference>
<dbReference type="Proteomes" id="UP001596028">
    <property type="component" value="Unassembled WGS sequence"/>
</dbReference>
<dbReference type="InterPro" id="IPR016047">
    <property type="entry name" value="M23ase_b-sheet_dom"/>
</dbReference>
<name>A0ABV9FEP5_9BACL</name>
<protein>
    <submittedName>
        <fullName evidence="3">Peptidoglycan DD-metalloendopeptidase family protein</fullName>
    </submittedName>
</protein>
<dbReference type="SUPFAM" id="SSF51261">
    <property type="entry name" value="Duplicated hybrid motif"/>
    <property type="match status" value="1"/>
</dbReference>
<dbReference type="InterPro" id="IPR050570">
    <property type="entry name" value="Cell_wall_metabolism_enzyme"/>
</dbReference>
<evidence type="ECO:0000313" key="4">
    <source>
        <dbReference type="Proteomes" id="UP001596028"/>
    </source>
</evidence>
<keyword evidence="4" id="KW-1185">Reference proteome</keyword>
<evidence type="ECO:0000259" key="2">
    <source>
        <dbReference type="Pfam" id="PF01551"/>
    </source>
</evidence>
<feature type="region of interest" description="Disordered" evidence="1">
    <location>
        <begin position="98"/>
        <end position="127"/>
    </location>
</feature>
<accession>A0ABV9FEP5</accession>
<dbReference type="RefSeq" id="WP_378099450.1">
    <property type="nucleotide sequence ID" value="NZ_JBHSEP010000016.1"/>
</dbReference>
<gene>
    <name evidence="3" type="ORF">ACFO3S_19300</name>
</gene>
<feature type="region of interest" description="Disordered" evidence="1">
    <location>
        <begin position="1"/>
        <end position="86"/>
    </location>
</feature>
<sequence length="329" mass="35540">MQIRNNVRERRREKIARLIEGQSAERRPAGPPDEAGGEADARPRDVSWSTVRNETRASPEFDRPRSDSGQERFRPEASPSDPDPELWWRERERRMKTGQVPGWQGLKGLPPTSAPAGGGSSAGRDPGRFLRGVGTRIAIASIALAGFWGWTRLELPGSSEARMWLAEAVTQDMDFRAIEAWYGETFGGSPSFLPFGRDEPDTREVTALLDPADTTVPIRGTVAETFAANGTGMQVAAAAGSEVFAIYTGKVQQVAQDPAGGVTILVQHPNHVLSVYGGLAESDVQPNDWVETGQTLGRLGSAANGEAKLYFAVQQNGTVLDPAEVVAFD</sequence>
<organism evidence="3 4">
    <name type="scientific">Cohnella hongkongensis</name>
    <dbReference type="NCBI Taxonomy" id="178337"/>
    <lineage>
        <taxon>Bacteria</taxon>
        <taxon>Bacillati</taxon>
        <taxon>Bacillota</taxon>
        <taxon>Bacilli</taxon>
        <taxon>Bacillales</taxon>
        <taxon>Paenibacillaceae</taxon>
        <taxon>Cohnella</taxon>
    </lineage>
</organism>